<evidence type="ECO:0000313" key="3">
    <source>
        <dbReference type="Proteomes" id="UP000030960"/>
    </source>
</evidence>
<dbReference type="STRING" id="561184.SAMN05216376_11698"/>
<dbReference type="Proteomes" id="UP000030960">
    <property type="component" value="Unassembled WGS sequence"/>
</dbReference>
<comment type="caution">
    <text evidence="2">The sequence shown here is derived from an EMBL/GenBank/DDBJ whole genome shotgun (WGS) entry which is preliminary data.</text>
</comment>
<dbReference type="AlphaFoldDB" id="A0A0B3S0B4"/>
<organism evidence="2 3">
    <name type="scientific">Mameliella alba</name>
    <dbReference type="NCBI Taxonomy" id="561184"/>
    <lineage>
        <taxon>Bacteria</taxon>
        <taxon>Pseudomonadati</taxon>
        <taxon>Pseudomonadota</taxon>
        <taxon>Alphaproteobacteria</taxon>
        <taxon>Rhodobacterales</taxon>
        <taxon>Roseobacteraceae</taxon>
        <taxon>Mameliella</taxon>
    </lineage>
</organism>
<evidence type="ECO:0000313" key="2">
    <source>
        <dbReference type="EMBL" id="KHQ49956.1"/>
    </source>
</evidence>
<proteinExistence type="predicted"/>
<keyword evidence="3" id="KW-1185">Reference proteome</keyword>
<dbReference type="EMBL" id="JSUQ01000034">
    <property type="protein sequence ID" value="KHQ49956.1"/>
    <property type="molecule type" value="Genomic_DNA"/>
</dbReference>
<evidence type="ECO:0000259" key="1">
    <source>
        <dbReference type="Pfam" id="PF13403"/>
    </source>
</evidence>
<dbReference type="Pfam" id="PF13403">
    <property type="entry name" value="Hint_2"/>
    <property type="match status" value="1"/>
</dbReference>
<name>A0A0B3S0B4_9RHOB</name>
<protein>
    <recommendedName>
        <fullName evidence="1">Hedgehog/Intein (Hint) domain-containing protein</fullName>
    </recommendedName>
</protein>
<dbReference type="InterPro" id="IPR028992">
    <property type="entry name" value="Hedgehog/Intein_dom"/>
</dbReference>
<feature type="domain" description="Hedgehog/Intein (Hint)" evidence="1">
    <location>
        <begin position="30"/>
        <end position="158"/>
    </location>
</feature>
<accession>A0A0B3S0B4</accession>
<gene>
    <name evidence="2" type="ORF">OA50_05477</name>
</gene>
<reference evidence="2 3" key="1">
    <citation type="submission" date="2014-10" db="EMBL/GenBank/DDBJ databases">
        <title>Genome sequence of Ponticoccus sp. strain UMTAT08 isolated from clonal culture of toxic dinoflagellate Alexandrium tamiyavanichii.</title>
        <authorList>
            <person name="Gan H.Y."/>
            <person name="Muhd D.-D."/>
            <person name="Mohd Noor M.E."/>
            <person name="Yeong Y.S."/>
            <person name="Usup G."/>
        </authorList>
    </citation>
    <scope>NUCLEOTIDE SEQUENCE [LARGE SCALE GENOMIC DNA]</scope>
    <source>
        <strain evidence="2 3">UMTAT08</strain>
    </source>
</reference>
<sequence>MAHDMVRRGNGVESVCQASTNAPCNALPLGTLVLTLDGALPVEYLSSGDRIITRDSGTARLAALRPLRRRLPAVFVAPGSLGHMRPDLTLVLPAAQEVLLRDWRARTLFGKDRALVPLSRLIDGKFIRSAGTIDMQLVALAFDAPHILYADGLELASATSDVTV</sequence>